<organism evidence="1 2">
    <name type="scientific">Linnemannia elongata AG-77</name>
    <dbReference type="NCBI Taxonomy" id="1314771"/>
    <lineage>
        <taxon>Eukaryota</taxon>
        <taxon>Fungi</taxon>
        <taxon>Fungi incertae sedis</taxon>
        <taxon>Mucoromycota</taxon>
        <taxon>Mortierellomycotina</taxon>
        <taxon>Mortierellomycetes</taxon>
        <taxon>Mortierellales</taxon>
        <taxon>Mortierellaceae</taxon>
        <taxon>Linnemannia</taxon>
    </lineage>
</organism>
<accession>A0A197JM93</accession>
<name>A0A197JM93_9FUNG</name>
<evidence type="ECO:0000313" key="2">
    <source>
        <dbReference type="Proteomes" id="UP000078512"/>
    </source>
</evidence>
<reference evidence="1 2" key="1">
    <citation type="submission" date="2016-05" db="EMBL/GenBank/DDBJ databases">
        <title>Genome sequencing reveals origins of a unique bacterial endosymbiosis in the earliest lineages of terrestrial Fungi.</title>
        <authorList>
            <consortium name="DOE Joint Genome Institute"/>
            <person name="Uehling J."/>
            <person name="Gryganskyi A."/>
            <person name="Hameed K."/>
            <person name="Tschaplinski T."/>
            <person name="Misztal P."/>
            <person name="Wu S."/>
            <person name="Desiro A."/>
            <person name="Vande Pol N."/>
            <person name="Du Z.-Y."/>
            <person name="Zienkiewicz A."/>
            <person name="Zienkiewicz K."/>
            <person name="Morin E."/>
            <person name="Tisserant E."/>
            <person name="Splivallo R."/>
            <person name="Hainaut M."/>
            <person name="Henrissat B."/>
            <person name="Ohm R."/>
            <person name="Kuo A."/>
            <person name="Yan J."/>
            <person name="Lipzen A."/>
            <person name="Nolan M."/>
            <person name="Labutti K."/>
            <person name="Barry K."/>
            <person name="Goldstein A."/>
            <person name="Labbe J."/>
            <person name="Schadt C."/>
            <person name="Tuskan G."/>
            <person name="Grigoriev I."/>
            <person name="Martin F."/>
            <person name="Vilgalys R."/>
            <person name="Bonito G."/>
        </authorList>
    </citation>
    <scope>NUCLEOTIDE SEQUENCE [LARGE SCALE GENOMIC DNA]</scope>
    <source>
        <strain evidence="1 2">AG-77</strain>
    </source>
</reference>
<evidence type="ECO:0000313" key="1">
    <source>
        <dbReference type="EMBL" id="OAQ26088.1"/>
    </source>
</evidence>
<gene>
    <name evidence="1" type="ORF">K457DRAFT_1589130</name>
</gene>
<dbReference type="AlphaFoldDB" id="A0A197JM93"/>
<sequence>MKVDKKEKNKKEEKEELLFVININIQEGGDCRRISIFFFFFFFFNKTTIFYCWGPSRGDDVWGRCACVSVCVEDIQSMGFGRLFSFSFSIETDAKRKTLKKHEENKRGKNK</sequence>
<dbReference type="Proteomes" id="UP000078512">
    <property type="component" value="Unassembled WGS sequence"/>
</dbReference>
<dbReference type="EMBL" id="KV442071">
    <property type="protein sequence ID" value="OAQ26088.1"/>
    <property type="molecule type" value="Genomic_DNA"/>
</dbReference>
<keyword evidence="2" id="KW-1185">Reference proteome</keyword>
<proteinExistence type="predicted"/>
<protein>
    <submittedName>
        <fullName evidence="1">Uncharacterized protein</fullName>
    </submittedName>
</protein>